<proteinExistence type="predicted"/>
<dbReference type="Proteomes" id="UP000735874">
    <property type="component" value="Unassembled WGS sequence"/>
</dbReference>
<name>A0A8T0YKS1_9STRA</name>
<evidence type="ECO:0000313" key="1">
    <source>
        <dbReference type="EMBL" id="KAG2841307.1"/>
    </source>
</evidence>
<evidence type="ECO:0000313" key="3">
    <source>
        <dbReference type="EMBL" id="KAG2966485.1"/>
    </source>
</evidence>
<evidence type="ECO:0000313" key="2">
    <source>
        <dbReference type="EMBL" id="KAG2906132.1"/>
    </source>
</evidence>
<evidence type="ECO:0000313" key="4">
    <source>
        <dbReference type="Proteomes" id="UP000735874"/>
    </source>
</evidence>
<gene>
    <name evidence="1" type="ORF">PC113_g19059</name>
    <name evidence="2" type="ORF">PC117_g20582</name>
    <name evidence="3" type="ORF">PC118_g19148</name>
</gene>
<organism evidence="1 4">
    <name type="scientific">Phytophthora cactorum</name>
    <dbReference type="NCBI Taxonomy" id="29920"/>
    <lineage>
        <taxon>Eukaryota</taxon>
        <taxon>Sar</taxon>
        <taxon>Stramenopiles</taxon>
        <taxon>Oomycota</taxon>
        <taxon>Peronosporomycetes</taxon>
        <taxon>Peronosporales</taxon>
        <taxon>Peronosporaceae</taxon>
        <taxon>Phytophthora</taxon>
    </lineage>
</organism>
<dbReference type="EMBL" id="RCMK01000970">
    <property type="protein sequence ID" value="KAG2906132.1"/>
    <property type="molecule type" value="Genomic_DNA"/>
</dbReference>
<dbReference type="Proteomes" id="UP000697107">
    <property type="component" value="Unassembled WGS sequence"/>
</dbReference>
<sequence length="74" mass="9073">MSYFALFYSYQIMCYYIYWNMGIVQSSITAFDYLVRKIKALLLSIRIFIRMSPNGKWEYVKLMQRVPCFPLEYR</sequence>
<dbReference type="Proteomes" id="UP000736787">
    <property type="component" value="Unassembled WGS sequence"/>
</dbReference>
<reference evidence="1" key="1">
    <citation type="submission" date="2018-10" db="EMBL/GenBank/DDBJ databases">
        <title>Effector identification in a new, highly contiguous assembly of the strawberry crown rot pathogen Phytophthora cactorum.</title>
        <authorList>
            <person name="Armitage A.D."/>
            <person name="Nellist C.F."/>
            <person name="Bates H."/>
            <person name="Vickerstaff R.J."/>
            <person name="Harrison R.J."/>
        </authorList>
    </citation>
    <scope>NUCLEOTIDE SEQUENCE</scope>
    <source>
        <strain evidence="1">15-7</strain>
        <strain evidence="2">4040</strain>
        <strain evidence="3">P415</strain>
    </source>
</reference>
<protein>
    <submittedName>
        <fullName evidence="1">Uncharacterized protein</fullName>
    </submittedName>
</protein>
<dbReference type="EMBL" id="RCMG01000945">
    <property type="protein sequence ID" value="KAG2841307.1"/>
    <property type="molecule type" value="Genomic_DNA"/>
</dbReference>
<dbReference type="AlphaFoldDB" id="A0A8T0YKS1"/>
<dbReference type="EMBL" id="RCML01001011">
    <property type="protein sequence ID" value="KAG2966485.1"/>
    <property type="molecule type" value="Genomic_DNA"/>
</dbReference>
<comment type="caution">
    <text evidence="1">The sequence shown here is derived from an EMBL/GenBank/DDBJ whole genome shotgun (WGS) entry which is preliminary data.</text>
</comment>
<accession>A0A8T0YKS1</accession>